<reference evidence="9" key="2">
    <citation type="submission" date="2025-09" db="UniProtKB">
        <authorList>
            <consortium name="Ensembl"/>
        </authorList>
    </citation>
    <scope>IDENTIFICATION</scope>
</reference>
<dbReference type="Pfam" id="PF00261">
    <property type="entry name" value="Tropomyosin"/>
    <property type="match status" value="1"/>
</dbReference>
<dbReference type="GeneTree" id="ENSGT01030000234542"/>
<comment type="similarity">
    <text evidence="2">Belongs to the tropomyosin family.</text>
</comment>
<evidence type="ECO:0000313" key="9">
    <source>
        <dbReference type="Ensembl" id="ENSANAP00000016229.1"/>
    </source>
</evidence>
<sequence>MAGITTIEAAKCKIQVLQQQQADDAEERVGLEQAEAEVASLNYRIQQVEEELNHTQECLATALQNLEEAEKAADESERGMKVIGNQEIQLKVAKHTAEEADRKYEEVVRELVITEGDLECTEELAELAESRCQKTDEQIRLTDKNLKCLSAAEEKYFPKEEKYEEEIKILTDKLKETETCAEFVAMLEKTTDDLEDKLKYTKEENLCTQRMLDQTLLDLNEVEHPSPILLLQLPLSLTPPEASLPKVDI</sequence>
<evidence type="ECO:0000256" key="5">
    <source>
        <dbReference type="ARBA" id="ARBA00023179"/>
    </source>
</evidence>
<protein>
    <recommendedName>
        <fullName evidence="11">Tropomyosin 3</fullName>
    </recommendedName>
</protein>
<keyword evidence="7" id="KW-0963">Cytoplasm</keyword>
<dbReference type="InterPro" id="IPR014751">
    <property type="entry name" value="XRCC4-like_C"/>
</dbReference>
<evidence type="ECO:0000256" key="7">
    <source>
        <dbReference type="ARBA" id="ARBA00023212"/>
    </source>
</evidence>
<dbReference type="Gene3D" id="1.20.5.370">
    <property type="match status" value="1"/>
</dbReference>
<keyword evidence="4 8" id="KW-0175">Coiled coil</keyword>
<evidence type="ECO:0000256" key="8">
    <source>
        <dbReference type="SAM" id="Coils"/>
    </source>
</evidence>
<feature type="coiled-coil region" evidence="8">
    <location>
        <begin position="31"/>
        <end position="204"/>
    </location>
</feature>
<dbReference type="Proteomes" id="UP000233020">
    <property type="component" value="Unplaced"/>
</dbReference>
<keyword evidence="5" id="KW-0514">Muscle protein</keyword>
<dbReference type="STRING" id="37293.ENSANAP00000016229"/>
<dbReference type="GO" id="GO:0005856">
    <property type="term" value="C:cytoskeleton"/>
    <property type="evidence" value="ECO:0007669"/>
    <property type="project" value="UniProtKB-SubCell"/>
</dbReference>
<keyword evidence="6" id="KW-0009">Actin-binding</keyword>
<dbReference type="OMA" id="RCQELHE"/>
<accession>A0A2K5D5K2</accession>
<dbReference type="PANTHER" id="PTHR19269">
    <property type="entry name" value="TROPOMYOSIN"/>
    <property type="match status" value="1"/>
</dbReference>
<evidence type="ECO:0000256" key="4">
    <source>
        <dbReference type="ARBA" id="ARBA00023054"/>
    </source>
</evidence>
<dbReference type="FunFam" id="1.20.5.170:FF:000161">
    <property type="entry name" value="Tropomyosin 3"/>
    <property type="match status" value="1"/>
</dbReference>
<proteinExistence type="inferred from homology"/>
<evidence type="ECO:0000256" key="6">
    <source>
        <dbReference type="ARBA" id="ARBA00023203"/>
    </source>
</evidence>
<keyword evidence="7" id="KW-0206">Cytoskeleton</keyword>
<dbReference type="AlphaFoldDB" id="A0A2K5D5K2"/>
<evidence type="ECO:0000256" key="3">
    <source>
        <dbReference type="ARBA" id="ARBA00022990"/>
    </source>
</evidence>
<evidence type="ECO:0000256" key="1">
    <source>
        <dbReference type="ARBA" id="ARBA00004245"/>
    </source>
</evidence>
<reference evidence="9" key="1">
    <citation type="submission" date="2025-08" db="UniProtKB">
        <authorList>
            <consortium name="Ensembl"/>
        </authorList>
    </citation>
    <scope>IDENTIFICATION</scope>
</reference>
<dbReference type="SUPFAM" id="SSF57997">
    <property type="entry name" value="Tropomyosin"/>
    <property type="match status" value="1"/>
</dbReference>
<comment type="subcellular location">
    <subcellularLocation>
        <location evidence="1">Cytoplasm</location>
        <location evidence="1">Cytoskeleton</location>
    </subcellularLocation>
</comment>
<keyword evidence="10" id="KW-1185">Reference proteome</keyword>
<dbReference type="Gene3D" id="1.20.5.170">
    <property type="match status" value="1"/>
</dbReference>
<dbReference type="PRINTS" id="PR00194">
    <property type="entry name" value="TROPOMYOSIN"/>
</dbReference>
<dbReference type="GO" id="GO:0003779">
    <property type="term" value="F:actin binding"/>
    <property type="evidence" value="ECO:0007669"/>
    <property type="project" value="UniProtKB-KW"/>
</dbReference>
<name>A0A2K5D5K2_AOTNA</name>
<keyword evidence="3" id="KW-0007">Acetylation</keyword>
<evidence type="ECO:0000256" key="2">
    <source>
        <dbReference type="ARBA" id="ARBA00009036"/>
    </source>
</evidence>
<dbReference type="InterPro" id="IPR000533">
    <property type="entry name" value="Tropomyosin"/>
</dbReference>
<evidence type="ECO:0000313" key="10">
    <source>
        <dbReference type="Proteomes" id="UP000233020"/>
    </source>
</evidence>
<evidence type="ECO:0008006" key="11">
    <source>
        <dbReference type="Google" id="ProtNLM"/>
    </source>
</evidence>
<dbReference type="Ensembl" id="ENSANAT00000034074.1">
    <property type="protein sequence ID" value="ENSANAP00000016229.1"/>
    <property type="gene ID" value="ENSANAG00000025984.1"/>
</dbReference>
<organism evidence="9 10">
    <name type="scientific">Aotus nancymaae</name>
    <name type="common">Ma's night monkey</name>
    <dbReference type="NCBI Taxonomy" id="37293"/>
    <lineage>
        <taxon>Eukaryota</taxon>
        <taxon>Metazoa</taxon>
        <taxon>Chordata</taxon>
        <taxon>Craniata</taxon>
        <taxon>Vertebrata</taxon>
        <taxon>Euteleostomi</taxon>
        <taxon>Mammalia</taxon>
        <taxon>Eutheria</taxon>
        <taxon>Euarchontoglires</taxon>
        <taxon>Primates</taxon>
        <taxon>Haplorrhini</taxon>
        <taxon>Platyrrhini</taxon>
        <taxon>Aotidae</taxon>
        <taxon>Aotus</taxon>
    </lineage>
</organism>